<gene>
    <name evidence="10" type="ORF">Kpho02_34070</name>
</gene>
<evidence type="ECO:0000256" key="5">
    <source>
        <dbReference type="ARBA" id="ARBA00022989"/>
    </source>
</evidence>
<evidence type="ECO:0000259" key="9">
    <source>
        <dbReference type="PROSITE" id="PS50850"/>
    </source>
</evidence>
<feature type="transmembrane region" description="Helical" evidence="8">
    <location>
        <begin position="139"/>
        <end position="160"/>
    </location>
</feature>
<dbReference type="PANTHER" id="PTHR23517:SF3">
    <property type="entry name" value="INTEGRAL MEMBRANE TRANSPORT PROTEIN"/>
    <property type="match status" value="1"/>
</dbReference>
<dbReference type="PANTHER" id="PTHR23517">
    <property type="entry name" value="RESISTANCE PROTEIN MDTM, PUTATIVE-RELATED-RELATED"/>
    <property type="match status" value="1"/>
</dbReference>
<keyword evidence="2" id="KW-0813">Transport</keyword>
<evidence type="ECO:0000256" key="2">
    <source>
        <dbReference type="ARBA" id="ARBA00022448"/>
    </source>
</evidence>
<dbReference type="PROSITE" id="PS00216">
    <property type="entry name" value="SUGAR_TRANSPORT_1"/>
    <property type="match status" value="2"/>
</dbReference>
<dbReference type="InterPro" id="IPR011701">
    <property type="entry name" value="MFS"/>
</dbReference>
<evidence type="ECO:0000256" key="8">
    <source>
        <dbReference type="SAM" id="Phobius"/>
    </source>
</evidence>
<dbReference type="Proteomes" id="UP001165041">
    <property type="component" value="Unassembled WGS sequence"/>
</dbReference>
<keyword evidence="5 8" id="KW-1133">Transmembrane helix</keyword>
<organism evidence="10 11">
    <name type="scientific">Kitasatospora phosalacinea</name>
    <dbReference type="NCBI Taxonomy" id="2065"/>
    <lineage>
        <taxon>Bacteria</taxon>
        <taxon>Bacillati</taxon>
        <taxon>Actinomycetota</taxon>
        <taxon>Actinomycetes</taxon>
        <taxon>Kitasatosporales</taxon>
        <taxon>Streptomycetaceae</taxon>
        <taxon>Kitasatospora</taxon>
    </lineage>
</organism>
<dbReference type="Pfam" id="PF07690">
    <property type="entry name" value="MFS_1"/>
    <property type="match status" value="2"/>
</dbReference>
<dbReference type="InterPro" id="IPR020846">
    <property type="entry name" value="MFS_dom"/>
</dbReference>
<name>A0A9W6Q9Z8_9ACTN</name>
<sequence length="456" mass="46746">MTLATHSSPQHPPPPGPVVPGPGASGSGTPGRPGARPVRLGLRANLAQFGLLVAVNALVGGLLGQERTVLPLLADRTFHLSAYTGALTYILAFGATKAVTNFFAGTLSDRYGRRPVLIAGWLVALPIPAMLAWGPTWEWIVAANVLLGVNQGLAWSTTVIMKIDLVGPARRGLAMGLNEAAGYLAVAVTATATGAIAAHWGLRPAPFLLGAAYVALGLGLTAAAVRETREHARAEAAAHAAAHPAAAGQQPRLSTARIARTTSFDDRALSAASWAGMVNNLNDALAWGVLPLLYAAHGLGLGRIGVLAALYPAVWGAGQLLTGWWSDRVGRKHLITTGMLLQAAALGLVAVGTTFPVWAAAQALLGAGTALVYPTLLAVIGDVAHPAWRARAVGVYRLWRDGGFAVGALVAGVLADAHGLTTAVWAVAALTAAAGVTVAVRMYETRPRAVGRGPAD</sequence>
<proteinExistence type="predicted"/>
<dbReference type="GO" id="GO:0005886">
    <property type="term" value="C:plasma membrane"/>
    <property type="evidence" value="ECO:0007669"/>
    <property type="project" value="UniProtKB-SubCell"/>
</dbReference>
<feature type="transmembrane region" description="Helical" evidence="8">
    <location>
        <begin position="46"/>
        <end position="63"/>
    </location>
</feature>
<feature type="transmembrane region" description="Helical" evidence="8">
    <location>
        <begin position="364"/>
        <end position="386"/>
    </location>
</feature>
<dbReference type="InterPro" id="IPR050171">
    <property type="entry name" value="MFS_Transporters"/>
</dbReference>
<dbReference type="PROSITE" id="PS50850">
    <property type="entry name" value="MFS"/>
    <property type="match status" value="1"/>
</dbReference>
<evidence type="ECO:0000256" key="7">
    <source>
        <dbReference type="SAM" id="MobiDB-lite"/>
    </source>
</evidence>
<feature type="transmembrane region" description="Helical" evidence="8">
    <location>
        <begin position="181"/>
        <end position="201"/>
    </location>
</feature>
<reference evidence="10" key="1">
    <citation type="submission" date="2023-02" db="EMBL/GenBank/DDBJ databases">
        <title>Kitasatospora phosalacinea NBRC 14627.</title>
        <authorList>
            <person name="Ichikawa N."/>
            <person name="Sato H."/>
            <person name="Tonouchi N."/>
        </authorList>
    </citation>
    <scope>NUCLEOTIDE SEQUENCE</scope>
    <source>
        <strain evidence="10">NBRC 14627</strain>
    </source>
</reference>
<feature type="region of interest" description="Disordered" evidence="7">
    <location>
        <begin position="1"/>
        <end position="35"/>
    </location>
</feature>
<dbReference type="Gene3D" id="1.20.1250.20">
    <property type="entry name" value="MFS general substrate transporter like domains"/>
    <property type="match status" value="2"/>
</dbReference>
<dbReference type="GO" id="GO:0022857">
    <property type="term" value="F:transmembrane transporter activity"/>
    <property type="evidence" value="ECO:0007669"/>
    <property type="project" value="InterPro"/>
</dbReference>
<dbReference type="SUPFAM" id="SSF103473">
    <property type="entry name" value="MFS general substrate transporter"/>
    <property type="match status" value="1"/>
</dbReference>
<evidence type="ECO:0000313" key="10">
    <source>
        <dbReference type="EMBL" id="GLW71108.1"/>
    </source>
</evidence>
<keyword evidence="4 8" id="KW-0812">Transmembrane</keyword>
<dbReference type="EMBL" id="BSSA01000010">
    <property type="protein sequence ID" value="GLW71108.1"/>
    <property type="molecule type" value="Genomic_DNA"/>
</dbReference>
<evidence type="ECO:0000256" key="1">
    <source>
        <dbReference type="ARBA" id="ARBA00004651"/>
    </source>
</evidence>
<dbReference type="InterPro" id="IPR036259">
    <property type="entry name" value="MFS_trans_sf"/>
</dbReference>
<evidence type="ECO:0000313" key="11">
    <source>
        <dbReference type="Proteomes" id="UP001165041"/>
    </source>
</evidence>
<feature type="transmembrane region" description="Helical" evidence="8">
    <location>
        <begin position="398"/>
        <end position="417"/>
    </location>
</feature>
<dbReference type="RefSeq" id="WP_285736915.1">
    <property type="nucleotide sequence ID" value="NZ_BSSA01000010.1"/>
</dbReference>
<comment type="subcellular location">
    <subcellularLocation>
        <location evidence="1">Cell membrane</location>
        <topology evidence="1">Multi-pass membrane protein</topology>
    </subcellularLocation>
</comment>
<feature type="compositionally biased region" description="Pro residues" evidence="7">
    <location>
        <begin position="10"/>
        <end position="20"/>
    </location>
</feature>
<keyword evidence="3" id="KW-1003">Cell membrane</keyword>
<evidence type="ECO:0000256" key="6">
    <source>
        <dbReference type="ARBA" id="ARBA00023136"/>
    </source>
</evidence>
<feature type="transmembrane region" description="Helical" evidence="8">
    <location>
        <begin position="423"/>
        <end position="443"/>
    </location>
</feature>
<comment type="caution">
    <text evidence="10">The sequence shown here is derived from an EMBL/GenBank/DDBJ whole genome shotgun (WGS) entry which is preliminary data.</text>
</comment>
<dbReference type="InterPro" id="IPR005829">
    <property type="entry name" value="Sugar_transporter_CS"/>
</dbReference>
<evidence type="ECO:0000256" key="3">
    <source>
        <dbReference type="ARBA" id="ARBA00022475"/>
    </source>
</evidence>
<feature type="transmembrane region" description="Helical" evidence="8">
    <location>
        <begin position="334"/>
        <end position="358"/>
    </location>
</feature>
<feature type="transmembrane region" description="Helical" evidence="8">
    <location>
        <begin position="83"/>
        <end position="104"/>
    </location>
</feature>
<feature type="transmembrane region" description="Helical" evidence="8">
    <location>
        <begin position="116"/>
        <end position="133"/>
    </location>
</feature>
<evidence type="ECO:0000256" key="4">
    <source>
        <dbReference type="ARBA" id="ARBA00022692"/>
    </source>
</evidence>
<dbReference type="AlphaFoldDB" id="A0A9W6Q9Z8"/>
<feature type="transmembrane region" description="Helical" evidence="8">
    <location>
        <begin position="207"/>
        <end position="225"/>
    </location>
</feature>
<accession>A0A9W6Q9Z8</accession>
<feature type="domain" description="Major facilitator superfamily (MFS) profile" evidence="9">
    <location>
        <begin position="45"/>
        <end position="446"/>
    </location>
</feature>
<keyword evidence="6 8" id="KW-0472">Membrane</keyword>
<protein>
    <submittedName>
        <fullName evidence="10">MFS transporter</fullName>
    </submittedName>
</protein>